<evidence type="ECO:0000313" key="5">
    <source>
        <dbReference type="EMBL" id="QDY68376.1"/>
    </source>
</evidence>
<name>A0A5B8I756_9RHOB</name>
<dbReference type="CDD" id="cd02972">
    <property type="entry name" value="DsbA_family"/>
    <property type="match status" value="1"/>
</dbReference>
<evidence type="ECO:0000256" key="2">
    <source>
        <dbReference type="ARBA" id="ARBA00005791"/>
    </source>
</evidence>
<dbReference type="Proteomes" id="UP000318483">
    <property type="component" value="Chromosome"/>
</dbReference>
<feature type="chain" id="PRO_5023057342" evidence="3">
    <location>
        <begin position="27"/>
        <end position="202"/>
    </location>
</feature>
<evidence type="ECO:0000313" key="6">
    <source>
        <dbReference type="Proteomes" id="UP000318483"/>
    </source>
</evidence>
<accession>A0A5B8I756</accession>
<dbReference type="InterPro" id="IPR012336">
    <property type="entry name" value="Thioredoxin-like_fold"/>
</dbReference>
<dbReference type="KEGG" id="lit:FPZ52_01220"/>
<dbReference type="SUPFAM" id="SSF52833">
    <property type="entry name" value="Thioredoxin-like"/>
    <property type="match status" value="1"/>
</dbReference>
<keyword evidence="3" id="KW-0732">Signal</keyword>
<dbReference type="AlphaFoldDB" id="A0A5B8I756"/>
<comment type="function">
    <text evidence="1">May be required for disulfide bond formation in some proteins.</text>
</comment>
<dbReference type="Pfam" id="PF13462">
    <property type="entry name" value="Thioredoxin_4"/>
    <property type="match status" value="1"/>
</dbReference>
<evidence type="ECO:0000259" key="4">
    <source>
        <dbReference type="PROSITE" id="PS51352"/>
    </source>
</evidence>
<organism evidence="5 6">
    <name type="scientific">Qingshengfaniella alkalisoli</name>
    <dbReference type="NCBI Taxonomy" id="2599296"/>
    <lineage>
        <taxon>Bacteria</taxon>
        <taxon>Pseudomonadati</taxon>
        <taxon>Pseudomonadota</taxon>
        <taxon>Alphaproteobacteria</taxon>
        <taxon>Rhodobacterales</taxon>
        <taxon>Paracoccaceae</taxon>
        <taxon>Qingshengfaniella</taxon>
    </lineage>
</organism>
<comment type="similarity">
    <text evidence="2">Belongs to the thioredoxin family. DsbA subfamily.</text>
</comment>
<dbReference type="PANTHER" id="PTHR13887:SF56">
    <property type="entry name" value="THIOREDOXIN-LIKE REDUCTASE RV2466C"/>
    <property type="match status" value="1"/>
</dbReference>
<keyword evidence="6" id="KW-1185">Reference proteome</keyword>
<dbReference type="InterPro" id="IPR036249">
    <property type="entry name" value="Thioredoxin-like_sf"/>
</dbReference>
<dbReference type="Gene3D" id="3.40.30.10">
    <property type="entry name" value="Glutaredoxin"/>
    <property type="match status" value="1"/>
</dbReference>
<evidence type="ECO:0000256" key="3">
    <source>
        <dbReference type="SAM" id="SignalP"/>
    </source>
</evidence>
<dbReference type="PANTHER" id="PTHR13887">
    <property type="entry name" value="GLUTATHIONE S-TRANSFERASE KAPPA"/>
    <property type="match status" value="1"/>
</dbReference>
<evidence type="ECO:0000256" key="1">
    <source>
        <dbReference type="ARBA" id="ARBA00003565"/>
    </source>
</evidence>
<dbReference type="InterPro" id="IPR013766">
    <property type="entry name" value="Thioredoxin_domain"/>
</dbReference>
<proteinExistence type="inferred from homology"/>
<dbReference type="EMBL" id="CP042261">
    <property type="protein sequence ID" value="QDY68376.1"/>
    <property type="molecule type" value="Genomic_DNA"/>
</dbReference>
<feature type="signal peptide" evidence="3">
    <location>
        <begin position="1"/>
        <end position="26"/>
    </location>
</feature>
<dbReference type="PROSITE" id="PS51352">
    <property type="entry name" value="THIOREDOXIN_2"/>
    <property type="match status" value="1"/>
</dbReference>
<dbReference type="OrthoDB" id="8478320at2"/>
<protein>
    <submittedName>
        <fullName evidence="5">DsbA family protein</fullName>
    </submittedName>
</protein>
<reference evidence="5 6" key="1">
    <citation type="submission" date="2019-07" db="EMBL/GenBank/DDBJ databases">
        <title>Litoreibacter alkalisoli sp. nov., isolated from saline-alkaline soil.</title>
        <authorList>
            <person name="Wang S."/>
            <person name="Xu L."/>
            <person name="Xing Y.-T."/>
            <person name="Sun J.-Q."/>
        </authorList>
    </citation>
    <scope>NUCLEOTIDE SEQUENCE [LARGE SCALE GENOMIC DNA]</scope>
    <source>
        <strain evidence="5 6">LN3S51</strain>
    </source>
</reference>
<dbReference type="RefSeq" id="WP_146362941.1">
    <property type="nucleotide sequence ID" value="NZ_CP042261.1"/>
</dbReference>
<sequence length="202" mass="22202">MNRREFSALMLASAGGAAIGAPAAFAQDAPEIVEMALGAEDAPVTIVEYASFTCPHCANFHTTVFKDLKTNYIDTGKVRFIYRDVYFDRFGLWAAMVARCGGEMRFFGIADMLYSRQKEWIGEGDPATVVDNLKRIGKTAGLTDEALDACLQDGAKAEALVAWYEENAKADDISSTPSFIVNDEKFSNMSYDDFAKAIDERV</sequence>
<gene>
    <name evidence="5" type="ORF">FPZ52_01220</name>
</gene>
<feature type="domain" description="Thioredoxin" evidence="4">
    <location>
        <begin position="23"/>
        <end position="202"/>
    </location>
</feature>